<dbReference type="OrthoDB" id="432953at2759"/>
<keyword evidence="3" id="KW-1185">Reference proteome</keyword>
<evidence type="ECO:0000313" key="2">
    <source>
        <dbReference type="EMBL" id="RCH94554.1"/>
    </source>
</evidence>
<proteinExistence type="predicted"/>
<feature type="region of interest" description="Disordered" evidence="1">
    <location>
        <begin position="157"/>
        <end position="189"/>
    </location>
</feature>
<dbReference type="InterPro" id="IPR026705">
    <property type="entry name" value="Hid-1/Ecm30"/>
</dbReference>
<dbReference type="STRING" id="86630.A0A367JX49"/>
<dbReference type="EMBL" id="PJQL01000565">
    <property type="protein sequence ID" value="RCH94554.1"/>
    <property type="molecule type" value="Genomic_DNA"/>
</dbReference>
<protein>
    <submittedName>
        <fullName evidence="2">Uncharacterized protein</fullName>
    </submittedName>
</protein>
<reference evidence="2 3" key="1">
    <citation type="journal article" date="2018" name="G3 (Bethesda)">
        <title>Phylogenetic and Phylogenomic Definition of Rhizopus Species.</title>
        <authorList>
            <person name="Gryganskyi A.P."/>
            <person name="Golan J."/>
            <person name="Dolatabadi S."/>
            <person name="Mondo S."/>
            <person name="Robb S."/>
            <person name="Idnurm A."/>
            <person name="Muszewska A."/>
            <person name="Steczkiewicz K."/>
            <person name="Masonjones S."/>
            <person name="Liao H.L."/>
            <person name="Gajdeczka M.T."/>
            <person name="Anike F."/>
            <person name="Vuek A."/>
            <person name="Anishchenko I.M."/>
            <person name="Voigt K."/>
            <person name="de Hoog G.S."/>
            <person name="Smith M.E."/>
            <person name="Heitman J."/>
            <person name="Vilgalys R."/>
            <person name="Stajich J.E."/>
        </authorList>
    </citation>
    <scope>NUCLEOTIDE SEQUENCE [LARGE SCALE GENOMIC DNA]</scope>
    <source>
        <strain evidence="2 3">CBS 357.93</strain>
    </source>
</reference>
<feature type="compositionally biased region" description="Basic and acidic residues" evidence="1">
    <location>
        <begin position="46"/>
        <end position="62"/>
    </location>
</feature>
<evidence type="ECO:0000313" key="3">
    <source>
        <dbReference type="Proteomes" id="UP000252139"/>
    </source>
</evidence>
<evidence type="ECO:0000256" key="1">
    <source>
        <dbReference type="SAM" id="MobiDB-lite"/>
    </source>
</evidence>
<accession>A0A367JX49</accession>
<dbReference type="GO" id="GO:0005797">
    <property type="term" value="C:Golgi medial cisterna"/>
    <property type="evidence" value="ECO:0007669"/>
    <property type="project" value="TreeGrafter"/>
</dbReference>
<dbReference type="GO" id="GO:0000138">
    <property type="term" value="C:Golgi trans cisterna"/>
    <property type="evidence" value="ECO:0007669"/>
    <property type="project" value="TreeGrafter"/>
</dbReference>
<feature type="region of interest" description="Disordered" evidence="1">
    <location>
        <begin position="46"/>
        <end position="65"/>
    </location>
</feature>
<dbReference type="PANTHER" id="PTHR21575:SF12">
    <property type="entry name" value="PROTEIN HID1"/>
    <property type="match status" value="1"/>
</dbReference>
<dbReference type="PANTHER" id="PTHR21575">
    <property type="entry name" value="PROTEIN HID1"/>
    <property type="match status" value="1"/>
</dbReference>
<dbReference type="AlphaFoldDB" id="A0A367JX49"/>
<organism evidence="2 3">
    <name type="scientific">Rhizopus azygosporus</name>
    <name type="common">Rhizopus microsporus var. azygosporus</name>
    <dbReference type="NCBI Taxonomy" id="86630"/>
    <lineage>
        <taxon>Eukaryota</taxon>
        <taxon>Fungi</taxon>
        <taxon>Fungi incertae sedis</taxon>
        <taxon>Mucoromycota</taxon>
        <taxon>Mucoromycotina</taxon>
        <taxon>Mucoromycetes</taxon>
        <taxon>Mucorales</taxon>
        <taxon>Mucorineae</taxon>
        <taxon>Rhizopodaceae</taxon>
        <taxon>Rhizopus</taxon>
    </lineage>
</organism>
<comment type="caution">
    <text evidence="2">The sequence shown here is derived from an EMBL/GenBank/DDBJ whole genome shotgun (WGS) entry which is preliminary data.</text>
</comment>
<dbReference type="Pfam" id="PF12722">
    <property type="entry name" value="Hid1"/>
    <property type="match status" value="1"/>
</dbReference>
<gene>
    <name evidence="2" type="ORF">CU097_000495</name>
</gene>
<dbReference type="GO" id="GO:0016020">
    <property type="term" value="C:membrane"/>
    <property type="evidence" value="ECO:0007669"/>
    <property type="project" value="TreeGrafter"/>
</dbReference>
<feature type="compositionally biased region" description="Polar residues" evidence="1">
    <location>
        <begin position="172"/>
        <end position="189"/>
    </location>
</feature>
<name>A0A367JX49_RHIAZ</name>
<dbReference type="Proteomes" id="UP000252139">
    <property type="component" value="Unassembled WGS sequence"/>
</dbReference>
<sequence length="189" mass="21248">MIRFQFSFNSRFVYTLVRNALKFQKLADFNLDAALSERSSNIARKHATDDEAGLSEKAKGKLPEGSTLTRHSNYLKLQLDKPGLTSDQIVEYISNLSLSDIPLRTPAHPVTVRKFQWTDTLMIWFQSMLWGHTYISSVSNYGPWTGTQIKLFHIKQQQPAVPDNTPPLPASTPASGHSSRPSLTTSRTV</sequence>